<dbReference type="Proteomes" id="UP000829196">
    <property type="component" value="Unassembled WGS sequence"/>
</dbReference>
<evidence type="ECO:0000313" key="1">
    <source>
        <dbReference type="EMBL" id="KAI0504425.1"/>
    </source>
</evidence>
<accession>A0A8T3B5Z5</accession>
<evidence type="ECO:0000313" key="2">
    <source>
        <dbReference type="Proteomes" id="UP000829196"/>
    </source>
</evidence>
<gene>
    <name evidence="1" type="ORF">KFK09_015377</name>
</gene>
<proteinExistence type="predicted"/>
<comment type="caution">
    <text evidence="1">The sequence shown here is derived from an EMBL/GenBank/DDBJ whole genome shotgun (WGS) entry which is preliminary data.</text>
</comment>
<dbReference type="EMBL" id="JAGYWB010000011">
    <property type="protein sequence ID" value="KAI0504425.1"/>
    <property type="molecule type" value="Genomic_DNA"/>
</dbReference>
<reference evidence="1" key="1">
    <citation type="journal article" date="2022" name="Front. Genet.">
        <title>Chromosome-Scale Assembly of the Dendrobium nobile Genome Provides Insights Into the Molecular Mechanism of the Biosynthesis of the Medicinal Active Ingredient of Dendrobium.</title>
        <authorList>
            <person name="Xu Q."/>
            <person name="Niu S.-C."/>
            <person name="Li K.-L."/>
            <person name="Zheng P.-J."/>
            <person name="Zhang X.-J."/>
            <person name="Jia Y."/>
            <person name="Liu Y."/>
            <person name="Niu Y.-X."/>
            <person name="Yu L.-H."/>
            <person name="Chen D.-F."/>
            <person name="Zhang G.-Q."/>
        </authorList>
    </citation>
    <scope>NUCLEOTIDE SEQUENCE</scope>
    <source>
        <tissue evidence="1">Leaf</tissue>
    </source>
</reference>
<organism evidence="1 2">
    <name type="scientific">Dendrobium nobile</name>
    <name type="common">Orchid</name>
    <dbReference type="NCBI Taxonomy" id="94219"/>
    <lineage>
        <taxon>Eukaryota</taxon>
        <taxon>Viridiplantae</taxon>
        <taxon>Streptophyta</taxon>
        <taxon>Embryophyta</taxon>
        <taxon>Tracheophyta</taxon>
        <taxon>Spermatophyta</taxon>
        <taxon>Magnoliopsida</taxon>
        <taxon>Liliopsida</taxon>
        <taxon>Asparagales</taxon>
        <taxon>Orchidaceae</taxon>
        <taxon>Epidendroideae</taxon>
        <taxon>Malaxideae</taxon>
        <taxon>Dendrobiinae</taxon>
        <taxon>Dendrobium</taxon>
    </lineage>
</organism>
<name>A0A8T3B5Z5_DENNO</name>
<sequence length="57" mass="6480">MAFGSILAFVRSSLKYYIDIESIRGIFLIIFGVKVAPQSRSNFHEIDEAMTDDKKLP</sequence>
<keyword evidence="2" id="KW-1185">Reference proteome</keyword>
<protein>
    <submittedName>
        <fullName evidence="1">Uncharacterized protein</fullName>
    </submittedName>
</protein>
<dbReference type="AlphaFoldDB" id="A0A8T3B5Z5"/>